<dbReference type="GO" id="GO:0046983">
    <property type="term" value="F:protein dimerization activity"/>
    <property type="evidence" value="ECO:0007669"/>
    <property type="project" value="InterPro"/>
</dbReference>
<name>A0A2H9TM35_9FUNG</name>
<dbReference type="PANTHER" id="PTHR11945:SF534">
    <property type="entry name" value="MYOCYTE-SPECIFIC ENHANCER FACTOR 2"/>
    <property type="match status" value="1"/>
</dbReference>
<evidence type="ECO:0000256" key="1">
    <source>
        <dbReference type="ARBA" id="ARBA00004123"/>
    </source>
</evidence>
<dbReference type="Proteomes" id="UP000240830">
    <property type="component" value="Unassembled WGS sequence"/>
</dbReference>
<feature type="domain" description="MADS-box" evidence="8">
    <location>
        <begin position="1"/>
        <end position="71"/>
    </location>
</feature>
<dbReference type="Gene3D" id="3.40.1810.10">
    <property type="entry name" value="Transcription factor, MADS-box"/>
    <property type="match status" value="1"/>
</dbReference>
<evidence type="ECO:0000313" key="9">
    <source>
        <dbReference type="EMBL" id="PJF18813.1"/>
    </source>
</evidence>
<keyword evidence="10" id="KW-1185">Reference proteome</keyword>
<keyword evidence="4" id="KW-0804">Transcription</keyword>
<sequence length="215" mass="23683">MGRKKINISPIPDERNRQVPAWCLLTLQVTFSKRKFGLIKKAYELSVLCGCEVGLIVFSGNNKLFQYASSDMDSLLLRYTEHTEPHEYRTNEDVRQVIQRNLLNPRFVAEEPAKTARTANLATPTPLGLKNPTANALLSDPVPMMVSPTSFSKALDSLMGAPISAPNQTPLAPMPAGHTMQNPPRRTINPSELVSLKAPGSPRSRRPRRGAGAEI</sequence>
<evidence type="ECO:0000256" key="4">
    <source>
        <dbReference type="ARBA" id="ARBA00023163"/>
    </source>
</evidence>
<dbReference type="OrthoDB" id="1898716at2759"/>
<protein>
    <recommendedName>
        <fullName evidence="8">MADS-box domain-containing protein</fullName>
    </recommendedName>
</protein>
<keyword evidence="2" id="KW-0805">Transcription regulation</keyword>
<evidence type="ECO:0000256" key="7">
    <source>
        <dbReference type="SAM" id="MobiDB-lite"/>
    </source>
</evidence>
<gene>
    <name evidence="9" type="ORF">PSACC_01331</name>
</gene>
<dbReference type="AlphaFoldDB" id="A0A2H9TM35"/>
<dbReference type="CDD" id="cd00265">
    <property type="entry name" value="MADS_MEF2_like"/>
    <property type="match status" value="1"/>
</dbReference>
<comment type="caution">
    <text evidence="9">The sequence shown here is derived from an EMBL/GenBank/DDBJ whole genome shotgun (WGS) entry which is preliminary data.</text>
</comment>
<reference evidence="9 10" key="1">
    <citation type="submission" date="2016-10" db="EMBL/GenBank/DDBJ databases">
        <title>The genome of Paramicrosporidium saccamoebae is the missing link in understanding Cryptomycota and Microsporidia evolution.</title>
        <authorList>
            <person name="Quandt C.A."/>
            <person name="Beaudet D."/>
            <person name="Corsaro D."/>
            <person name="Michel R."/>
            <person name="Corradi N."/>
            <person name="James T."/>
        </authorList>
    </citation>
    <scope>NUCLEOTIDE SEQUENCE [LARGE SCALE GENOMIC DNA]</scope>
    <source>
        <strain evidence="9 10">KSL3</strain>
    </source>
</reference>
<dbReference type="InterPro" id="IPR033896">
    <property type="entry name" value="MEF2-like_N"/>
</dbReference>
<dbReference type="SUPFAM" id="SSF55455">
    <property type="entry name" value="SRF-like"/>
    <property type="match status" value="1"/>
</dbReference>
<feature type="region of interest" description="Disordered" evidence="7">
    <location>
        <begin position="162"/>
        <end position="215"/>
    </location>
</feature>
<dbReference type="GO" id="GO:0030154">
    <property type="term" value="P:cell differentiation"/>
    <property type="evidence" value="ECO:0007669"/>
    <property type="project" value="TreeGrafter"/>
</dbReference>
<dbReference type="InterPro" id="IPR036879">
    <property type="entry name" value="TF_MADSbox_sf"/>
</dbReference>
<dbReference type="InterPro" id="IPR002100">
    <property type="entry name" value="TF_MADSbox"/>
</dbReference>
<feature type="compositionally biased region" description="Polar residues" evidence="7">
    <location>
        <begin position="179"/>
        <end position="192"/>
    </location>
</feature>
<evidence type="ECO:0000259" key="8">
    <source>
        <dbReference type="PROSITE" id="PS50066"/>
    </source>
</evidence>
<dbReference type="GO" id="GO:0005634">
    <property type="term" value="C:nucleus"/>
    <property type="evidence" value="ECO:0007669"/>
    <property type="project" value="UniProtKB-SubCell"/>
</dbReference>
<dbReference type="Pfam" id="PF00319">
    <property type="entry name" value="SRF-TF"/>
    <property type="match status" value="1"/>
</dbReference>
<keyword evidence="5" id="KW-0539">Nucleus</keyword>
<organism evidence="9 10">
    <name type="scientific">Paramicrosporidium saccamoebae</name>
    <dbReference type="NCBI Taxonomy" id="1246581"/>
    <lineage>
        <taxon>Eukaryota</taxon>
        <taxon>Fungi</taxon>
        <taxon>Fungi incertae sedis</taxon>
        <taxon>Cryptomycota</taxon>
        <taxon>Cryptomycota incertae sedis</taxon>
        <taxon>Paramicrosporidium</taxon>
    </lineage>
</organism>
<dbReference type="STRING" id="1246581.A0A2H9TM35"/>
<evidence type="ECO:0000256" key="3">
    <source>
        <dbReference type="ARBA" id="ARBA00023125"/>
    </source>
</evidence>
<dbReference type="PROSITE" id="PS50066">
    <property type="entry name" value="MADS_BOX_2"/>
    <property type="match status" value="1"/>
</dbReference>
<evidence type="ECO:0000313" key="10">
    <source>
        <dbReference type="Proteomes" id="UP000240830"/>
    </source>
</evidence>
<evidence type="ECO:0000256" key="6">
    <source>
        <dbReference type="ARBA" id="ARBA00025805"/>
    </source>
</evidence>
<evidence type="ECO:0000256" key="5">
    <source>
        <dbReference type="ARBA" id="ARBA00023242"/>
    </source>
</evidence>
<evidence type="ECO:0000256" key="2">
    <source>
        <dbReference type="ARBA" id="ARBA00023015"/>
    </source>
</evidence>
<keyword evidence="3" id="KW-0238">DNA-binding</keyword>
<comment type="similarity">
    <text evidence="6">Belongs to the MEF2 family.</text>
</comment>
<dbReference type="GO" id="GO:0000978">
    <property type="term" value="F:RNA polymerase II cis-regulatory region sequence-specific DNA binding"/>
    <property type="evidence" value="ECO:0007669"/>
    <property type="project" value="TreeGrafter"/>
</dbReference>
<proteinExistence type="inferred from homology"/>
<dbReference type="SMART" id="SM00432">
    <property type="entry name" value="MADS"/>
    <property type="match status" value="1"/>
</dbReference>
<dbReference type="GO" id="GO:0045944">
    <property type="term" value="P:positive regulation of transcription by RNA polymerase II"/>
    <property type="evidence" value="ECO:0007669"/>
    <property type="project" value="InterPro"/>
</dbReference>
<dbReference type="PANTHER" id="PTHR11945">
    <property type="entry name" value="MADS BOX PROTEIN"/>
    <property type="match status" value="1"/>
</dbReference>
<dbReference type="GO" id="GO:0000981">
    <property type="term" value="F:DNA-binding transcription factor activity, RNA polymerase II-specific"/>
    <property type="evidence" value="ECO:0007669"/>
    <property type="project" value="TreeGrafter"/>
</dbReference>
<comment type="subcellular location">
    <subcellularLocation>
        <location evidence="1">Nucleus</location>
    </subcellularLocation>
</comment>
<accession>A0A2H9TM35</accession>
<dbReference type="EMBL" id="MTSL01000101">
    <property type="protein sequence ID" value="PJF18813.1"/>
    <property type="molecule type" value="Genomic_DNA"/>
</dbReference>